<reference evidence="1 2" key="1">
    <citation type="submission" date="2020-07" db="EMBL/GenBank/DDBJ databases">
        <title>Thermoactinomyces phylogeny.</title>
        <authorList>
            <person name="Dunlap C."/>
        </authorList>
    </citation>
    <scope>NUCLEOTIDE SEQUENCE [LARGE SCALE GENOMIC DNA]</scope>
    <source>
        <strain evidence="1 2">AMNI-1</strain>
    </source>
</reference>
<accession>A0A7W2AQH6</accession>
<keyword evidence="1" id="KW-0378">Hydrolase</keyword>
<dbReference type="EMBL" id="JACEOL010000009">
    <property type="protein sequence ID" value="MBA4601523.1"/>
    <property type="molecule type" value="Genomic_DNA"/>
</dbReference>
<dbReference type="Gene3D" id="3.40.50.1000">
    <property type="entry name" value="HAD superfamily/HAD-like"/>
    <property type="match status" value="1"/>
</dbReference>
<keyword evidence="2" id="KW-1185">Reference proteome</keyword>
<name>A0A7W2AQH6_9BACL</name>
<dbReference type="PANTHER" id="PTHR43434">
    <property type="entry name" value="PHOSPHOGLYCOLATE PHOSPHATASE"/>
    <property type="match status" value="1"/>
</dbReference>
<dbReference type="RefSeq" id="WP_181738051.1">
    <property type="nucleotide sequence ID" value="NZ_JACEOL010000009.1"/>
</dbReference>
<dbReference type="SFLD" id="SFLDS00003">
    <property type="entry name" value="Haloacid_Dehalogenase"/>
    <property type="match status" value="1"/>
</dbReference>
<dbReference type="PANTHER" id="PTHR43434:SF1">
    <property type="entry name" value="PHOSPHOGLYCOLATE PHOSPHATASE"/>
    <property type="match status" value="1"/>
</dbReference>
<dbReference type="InterPro" id="IPR036412">
    <property type="entry name" value="HAD-like_sf"/>
</dbReference>
<dbReference type="InterPro" id="IPR023214">
    <property type="entry name" value="HAD_sf"/>
</dbReference>
<dbReference type="Proteomes" id="UP000538292">
    <property type="component" value="Unassembled WGS sequence"/>
</dbReference>
<evidence type="ECO:0000313" key="2">
    <source>
        <dbReference type="Proteomes" id="UP000538292"/>
    </source>
</evidence>
<dbReference type="GO" id="GO:0008967">
    <property type="term" value="F:phosphoglycolate phosphatase activity"/>
    <property type="evidence" value="ECO:0007669"/>
    <property type="project" value="TreeGrafter"/>
</dbReference>
<comment type="caution">
    <text evidence="1">The sequence shown here is derived from an EMBL/GenBank/DDBJ whole genome shotgun (WGS) entry which is preliminary data.</text>
</comment>
<sequence>MYKVILFDVDGVFLSEERCFDASALSVWELLNAPHFLGLDQSRHVVKPSEDTIRKIREQVFVKDQVLDWMKERGLNSNWDMVYLTFSGQLLLLLKGLYRDQPDLVKRFLLKPVTEVSLRNIKKEAAGFVPRFDRFISLFSGQEQLDKHELLVYFNKLASDWFDIPVEQFSRKSLLWELGYSVYQEWYLGECLYEKTEGKPARQHGKEGFLENEIALADPDRIKQLLMMLEEKGVKVGIGTGRSFLETKVPFQSFGWFSLLDEKHIATATDVIAAEKAYPDRAPLGKPEPFTYLRAFFGKDKLLKECLDHPLPLANGKEILVVGDSVADCFAARKMGCDFAATLTGLAGEAARTKFEDLGADYILQNITELVSIFSKVSVD</sequence>
<dbReference type="GO" id="GO:0006281">
    <property type="term" value="P:DNA repair"/>
    <property type="evidence" value="ECO:0007669"/>
    <property type="project" value="TreeGrafter"/>
</dbReference>
<gene>
    <name evidence="1" type="ORF">H2C83_04135</name>
</gene>
<protein>
    <submittedName>
        <fullName evidence="1">HAD hydrolase-like protein</fullName>
    </submittedName>
</protein>
<evidence type="ECO:0000313" key="1">
    <source>
        <dbReference type="EMBL" id="MBA4601523.1"/>
    </source>
</evidence>
<dbReference type="CDD" id="cd01427">
    <property type="entry name" value="HAD_like"/>
    <property type="match status" value="1"/>
</dbReference>
<dbReference type="AlphaFoldDB" id="A0A7W2AQH6"/>
<dbReference type="SUPFAM" id="SSF56784">
    <property type="entry name" value="HAD-like"/>
    <property type="match status" value="1"/>
</dbReference>
<proteinExistence type="predicted"/>
<organism evidence="1 2">
    <name type="scientific">Thermoactinomyces mirandus</name>
    <dbReference type="NCBI Taxonomy" id="2756294"/>
    <lineage>
        <taxon>Bacteria</taxon>
        <taxon>Bacillati</taxon>
        <taxon>Bacillota</taxon>
        <taxon>Bacilli</taxon>
        <taxon>Bacillales</taxon>
        <taxon>Thermoactinomycetaceae</taxon>
        <taxon>Thermoactinomyces</taxon>
    </lineage>
</organism>
<dbReference type="Pfam" id="PF13242">
    <property type="entry name" value="Hydrolase_like"/>
    <property type="match status" value="1"/>
</dbReference>
<dbReference type="SFLD" id="SFLDG01129">
    <property type="entry name" value="C1.5:_HAD__Beta-PGM__Phosphata"/>
    <property type="match status" value="1"/>
</dbReference>
<dbReference type="InterPro" id="IPR050155">
    <property type="entry name" value="HAD-like_hydrolase_sf"/>
</dbReference>